<dbReference type="GO" id="GO:0006886">
    <property type="term" value="P:intracellular protein transport"/>
    <property type="evidence" value="ECO:0007669"/>
    <property type="project" value="InterPro"/>
</dbReference>
<dbReference type="Gene3D" id="1.20.120.730">
    <property type="entry name" value="Sec23/Sec24 helical domain"/>
    <property type="match status" value="1"/>
</dbReference>
<name>A0AA88VDS3_9ASTE</name>
<keyword evidence="2" id="KW-0931">ER-Golgi transport</keyword>
<dbReference type="GO" id="GO:0070971">
    <property type="term" value="C:endoplasmic reticulum exit site"/>
    <property type="evidence" value="ECO:0007669"/>
    <property type="project" value="TreeGrafter"/>
</dbReference>
<dbReference type="Pfam" id="PF00626">
    <property type="entry name" value="Gelsolin"/>
    <property type="match status" value="1"/>
</dbReference>
<dbReference type="InterPro" id="IPR007123">
    <property type="entry name" value="Gelsolin-like_dom"/>
</dbReference>
<sequence length="490" mass="54712">MGKEDLGDLIQRGVRGKTDLISGFDQEAAIVVAARQVSLKMETEGKVQGGGLLEMLAGNEEMDHARMQQIKRNQGYLSWWRDMPEAKGVTLGASMGIDLKNSASNWELGVEAEFDPIRWLDKSLIQICSRFGDYQKDSPSSFILSPRFSIFPQFIFHLRRSQFVQVFNNSPDETAYFRMVLNRESVGNSVVMIQPSLISYSFHSGPVPVLLDVAAIAADRILLLDSYFTIVVFHGSTIAQWRKAGYHNQPEHEAFAQLLRAPIDDAEGIINERFPVPRLVICDQHGSQGEALSQTYEVARFLLAKLNPSATYNSDAPPVPGGDVIFTDDVSFEFSHDEVELDGFGELFGNGWPWVPNTDRAQEREEEEVRWLVGKLGDSGKLFGGGWLWAKLRDRVEGDREEVARLANALAKWVLARMIVVIAHMLRMTVVMGVEIDHKRDKGNCSWLAQEAVGILWMMAVDGGRLCSLGGCRKATSKEASEDSTRTLKL</sequence>
<keyword evidence="2" id="KW-0472">Membrane</keyword>
<keyword evidence="2" id="KW-0813">Transport</keyword>
<comment type="function">
    <text evidence="1 2">Component of the coat protein complex II (COPII) which promotes the formation of transport vesicles from the endoplasmic reticulum (ER). The coat has two main functions, the physical deformation of the endoplasmic reticulum membrane into vesicles and the selection of cargo molecules.</text>
</comment>
<evidence type="ECO:0000313" key="6">
    <source>
        <dbReference type="Proteomes" id="UP001188597"/>
    </source>
</evidence>
<dbReference type="CDD" id="cd11287">
    <property type="entry name" value="Sec23_C"/>
    <property type="match status" value="1"/>
</dbReference>
<keyword evidence="6" id="KW-1185">Reference proteome</keyword>
<dbReference type="PANTHER" id="PTHR11141:SF2">
    <property type="entry name" value="PROTEIN TRANSPORT PROTEIN SEC23 C"/>
    <property type="match status" value="1"/>
</dbReference>
<dbReference type="InterPro" id="IPR036180">
    <property type="entry name" value="Gelsolin-like_dom_sf"/>
</dbReference>
<keyword evidence="2" id="KW-0479">Metal-binding</keyword>
<keyword evidence="2" id="KW-0963">Cytoplasm</keyword>
<comment type="similarity">
    <text evidence="2">Belongs to the SEC23/SEC24 family. SEC23 subfamily.</text>
</comment>
<feature type="domain" description="Gelsolin-like" evidence="3">
    <location>
        <begin position="205"/>
        <end position="288"/>
    </location>
</feature>
<evidence type="ECO:0000259" key="3">
    <source>
        <dbReference type="Pfam" id="PF00626"/>
    </source>
</evidence>
<dbReference type="SUPFAM" id="SSF81811">
    <property type="entry name" value="Helical domain of Sec23/24"/>
    <property type="match status" value="1"/>
</dbReference>
<keyword evidence="2" id="KW-0968">Cytoplasmic vesicle</keyword>
<comment type="subcellular location">
    <subcellularLocation>
        <location evidence="2">Cytoplasmic vesicle</location>
        <location evidence="2">COPII-coated vesicle membrane</location>
        <topology evidence="2">Peripheral membrane protein</topology>
        <orientation evidence="2">Cytoplasmic side</orientation>
    </subcellularLocation>
    <subcellularLocation>
        <location evidence="2">Endoplasmic reticulum membrane</location>
        <topology evidence="2">Peripheral membrane protein</topology>
        <orientation evidence="2">Cytoplasmic side</orientation>
    </subcellularLocation>
</comment>
<organism evidence="5 6">
    <name type="scientific">Escallonia herrerae</name>
    <dbReference type="NCBI Taxonomy" id="1293975"/>
    <lineage>
        <taxon>Eukaryota</taxon>
        <taxon>Viridiplantae</taxon>
        <taxon>Streptophyta</taxon>
        <taxon>Embryophyta</taxon>
        <taxon>Tracheophyta</taxon>
        <taxon>Spermatophyta</taxon>
        <taxon>Magnoliopsida</taxon>
        <taxon>eudicotyledons</taxon>
        <taxon>Gunneridae</taxon>
        <taxon>Pentapetalae</taxon>
        <taxon>asterids</taxon>
        <taxon>campanulids</taxon>
        <taxon>Escalloniales</taxon>
        <taxon>Escalloniaceae</taxon>
        <taxon>Escallonia</taxon>
    </lineage>
</organism>
<evidence type="ECO:0000256" key="2">
    <source>
        <dbReference type="RuleBase" id="RU365030"/>
    </source>
</evidence>
<dbReference type="InterPro" id="IPR029006">
    <property type="entry name" value="ADF-H/Gelsolin-like_dom_sf"/>
</dbReference>
<dbReference type="GO" id="GO:0005789">
    <property type="term" value="C:endoplasmic reticulum membrane"/>
    <property type="evidence" value="ECO:0007669"/>
    <property type="project" value="UniProtKB-SubCell"/>
</dbReference>
<keyword evidence="2" id="KW-0862">Zinc</keyword>
<dbReference type="InterPro" id="IPR037364">
    <property type="entry name" value="Sec23"/>
</dbReference>
<dbReference type="GO" id="GO:0090110">
    <property type="term" value="P:COPII-coated vesicle cargo loading"/>
    <property type="evidence" value="ECO:0007669"/>
    <property type="project" value="TreeGrafter"/>
</dbReference>
<accession>A0AA88VDS3</accession>
<evidence type="ECO:0000259" key="4">
    <source>
        <dbReference type="Pfam" id="PF04815"/>
    </source>
</evidence>
<dbReference type="Proteomes" id="UP001188597">
    <property type="component" value="Unassembled WGS sequence"/>
</dbReference>
<dbReference type="EMBL" id="JAVXUP010001936">
    <property type="protein sequence ID" value="KAK3006882.1"/>
    <property type="molecule type" value="Genomic_DNA"/>
</dbReference>
<gene>
    <name evidence="5" type="ORF">RJ639_016394</name>
</gene>
<comment type="caution">
    <text evidence="5">The sequence shown here is derived from an EMBL/GenBank/DDBJ whole genome shotgun (WGS) entry which is preliminary data.</text>
</comment>
<dbReference type="Gene3D" id="3.40.20.10">
    <property type="entry name" value="Severin"/>
    <property type="match status" value="1"/>
</dbReference>
<feature type="domain" description="Sec23/Sec24 helical" evidence="4">
    <location>
        <begin position="116"/>
        <end position="190"/>
    </location>
</feature>
<keyword evidence="2" id="KW-0653">Protein transport</keyword>
<dbReference type="Pfam" id="PF04815">
    <property type="entry name" value="Sec23_helical"/>
    <property type="match status" value="1"/>
</dbReference>
<dbReference type="PANTHER" id="PTHR11141">
    <property type="entry name" value="PROTEIN TRANSPORT PROTEIN SEC23"/>
    <property type="match status" value="1"/>
</dbReference>
<dbReference type="GO" id="GO:0030127">
    <property type="term" value="C:COPII vesicle coat"/>
    <property type="evidence" value="ECO:0007669"/>
    <property type="project" value="InterPro"/>
</dbReference>
<proteinExistence type="inferred from homology"/>
<reference evidence="5" key="1">
    <citation type="submission" date="2022-12" db="EMBL/GenBank/DDBJ databases">
        <title>Draft genome assemblies for two species of Escallonia (Escalloniales).</title>
        <authorList>
            <person name="Chanderbali A."/>
            <person name="Dervinis C."/>
            <person name="Anghel I."/>
            <person name="Soltis D."/>
            <person name="Soltis P."/>
            <person name="Zapata F."/>
        </authorList>
    </citation>
    <scope>NUCLEOTIDE SEQUENCE</scope>
    <source>
        <strain evidence="5">UCBG64.0493</strain>
        <tissue evidence="5">Leaf</tissue>
    </source>
</reference>
<dbReference type="SUPFAM" id="SSF82754">
    <property type="entry name" value="C-terminal, gelsolin-like domain of Sec23/24"/>
    <property type="match status" value="1"/>
</dbReference>
<protein>
    <recommendedName>
        <fullName evidence="2">Protein transport protein SEC23</fullName>
    </recommendedName>
</protein>
<dbReference type="GO" id="GO:0046872">
    <property type="term" value="F:metal ion binding"/>
    <property type="evidence" value="ECO:0007669"/>
    <property type="project" value="UniProtKB-KW"/>
</dbReference>
<dbReference type="InterPro" id="IPR037550">
    <property type="entry name" value="Sec23_C"/>
</dbReference>
<dbReference type="AlphaFoldDB" id="A0AA88VDS3"/>
<dbReference type="FunFam" id="3.40.20.10:FF:000014">
    <property type="entry name" value="Protein transport protein SEC23"/>
    <property type="match status" value="1"/>
</dbReference>
<dbReference type="GO" id="GO:0005096">
    <property type="term" value="F:GTPase activator activity"/>
    <property type="evidence" value="ECO:0007669"/>
    <property type="project" value="TreeGrafter"/>
</dbReference>
<dbReference type="InterPro" id="IPR036175">
    <property type="entry name" value="Sec23/24_helical_dom_sf"/>
</dbReference>
<evidence type="ECO:0000256" key="1">
    <source>
        <dbReference type="ARBA" id="ARBA00025471"/>
    </source>
</evidence>
<keyword evidence="2" id="KW-0256">Endoplasmic reticulum</keyword>
<evidence type="ECO:0000313" key="5">
    <source>
        <dbReference type="EMBL" id="KAK3006882.1"/>
    </source>
</evidence>
<dbReference type="InterPro" id="IPR006900">
    <property type="entry name" value="Sec23/24_helical_dom"/>
</dbReference>